<proteinExistence type="predicted"/>
<organism evidence="1">
    <name type="scientific">marine sediment metagenome</name>
    <dbReference type="NCBI Taxonomy" id="412755"/>
    <lineage>
        <taxon>unclassified sequences</taxon>
        <taxon>metagenomes</taxon>
        <taxon>ecological metagenomes</taxon>
    </lineage>
</organism>
<reference evidence="1" key="1">
    <citation type="journal article" date="2014" name="Front. Microbiol.">
        <title>High frequency of phylogenetically diverse reductive dehalogenase-homologous genes in deep subseafloor sedimentary metagenomes.</title>
        <authorList>
            <person name="Kawai M."/>
            <person name="Futagami T."/>
            <person name="Toyoda A."/>
            <person name="Takaki Y."/>
            <person name="Nishi S."/>
            <person name="Hori S."/>
            <person name="Arai W."/>
            <person name="Tsubouchi T."/>
            <person name="Morono Y."/>
            <person name="Uchiyama I."/>
            <person name="Ito T."/>
            <person name="Fujiyama A."/>
            <person name="Inagaki F."/>
            <person name="Takami H."/>
        </authorList>
    </citation>
    <scope>NUCLEOTIDE SEQUENCE</scope>
    <source>
        <strain evidence="1">Expedition CK06-06</strain>
    </source>
</reference>
<dbReference type="SUPFAM" id="SSF56524">
    <property type="entry name" value="Oxidoreductase molybdopterin-binding domain"/>
    <property type="match status" value="1"/>
</dbReference>
<dbReference type="Gene3D" id="3.90.420.10">
    <property type="entry name" value="Oxidoreductase, molybdopterin-binding domain"/>
    <property type="match status" value="1"/>
</dbReference>
<protein>
    <recommendedName>
        <fullName evidence="2">Oxidoreductase molybdopterin-binding domain-containing protein</fullName>
    </recommendedName>
</protein>
<evidence type="ECO:0000313" key="1">
    <source>
        <dbReference type="EMBL" id="GAF98545.1"/>
    </source>
</evidence>
<dbReference type="AlphaFoldDB" id="X0VDC0"/>
<gene>
    <name evidence="1" type="ORF">S01H1_21944</name>
</gene>
<sequence length="131" mass="14792">YYYIAIYDPFAAPDAARVKGVVRAPFTLRYEEWSDRAVTITAELRGSVSYVPPREYTGIPVRDILDRAQPKDDATILRVIAEDGYEARFELASVLNDETLVLSLDDGRLRLIAAAYDGAHWVRRVTSLVIE</sequence>
<comment type="caution">
    <text evidence="1">The sequence shown here is derived from an EMBL/GenBank/DDBJ whole genome shotgun (WGS) entry which is preliminary data.</text>
</comment>
<dbReference type="EMBL" id="BARS01012274">
    <property type="protein sequence ID" value="GAF98545.1"/>
    <property type="molecule type" value="Genomic_DNA"/>
</dbReference>
<accession>X0VDC0</accession>
<evidence type="ECO:0008006" key="2">
    <source>
        <dbReference type="Google" id="ProtNLM"/>
    </source>
</evidence>
<feature type="non-terminal residue" evidence="1">
    <location>
        <position position="1"/>
    </location>
</feature>
<name>X0VDC0_9ZZZZ</name>
<dbReference type="InterPro" id="IPR036374">
    <property type="entry name" value="OxRdtase_Mopterin-bd_sf"/>
</dbReference>